<accession>A0A2P6P9U6</accession>
<name>A0A2P6P9U6_ROSCH</name>
<evidence type="ECO:0000313" key="1">
    <source>
        <dbReference type="EMBL" id="PRQ18682.1"/>
    </source>
</evidence>
<dbReference type="EMBL" id="PDCK01000045">
    <property type="protein sequence ID" value="PRQ18682.1"/>
    <property type="molecule type" value="Genomic_DNA"/>
</dbReference>
<protein>
    <submittedName>
        <fullName evidence="1">Uncharacterized protein</fullName>
    </submittedName>
</protein>
<dbReference type="Gramene" id="PRQ18682">
    <property type="protein sequence ID" value="PRQ18682"/>
    <property type="gene ID" value="RchiOBHm_Chr7g0208751"/>
</dbReference>
<evidence type="ECO:0000313" key="2">
    <source>
        <dbReference type="Proteomes" id="UP000238479"/>
    </source>
</evidence>
<gene>
    <name evidence="1" type="ORF">RchiOBHm_Chr7g0208751</name>
</gene>
<keyword evidence="2" id="KW-1185">Reference proteome</keyword>
<dbReference type="AlphaFoldDB" id="A0A2P6P9U6"/>
<comment type="caution">
    <text evidence="1">The sequence shown here is derived from an EMBL/GenBank/DDBJ whole genome shotgun (WGS) entry which is preliminary data.</text>
</comment>
<reference evidence="1 2" key="1">
    <citation type="journal article" date="2018" name="Nat. Genet.">
        <title>The Rosa genome provides new insights in the design of modern roses.</title>
        <authorList>
            <person name="Bendahmane M."/>
        </authorList>
    </citation>
    <scope>NUCLEOTIDE SEQUENCE [LARGE SCALE GENOMIC DNA]</scope>
    <source>
        <strain evidence="2">cv. Old Blush</strain>
    </source>
</reference>
<proteinExistence type="predicted"/>
<organism evidence="1 2">
    <name type="scientific">Rosa chinensis</name>
    <name type="common">China rose</name>
    <dbReference type="NCBI Taxonomy" id="74649"/>
    <lineage>
        <taxon>Eukaryota</taxon>
        <taxon>Viridiplantae</taxon>
        <taxon>Streptophyta</taxon>
        <taxon>Embryophyta</taxon>
        <taxon>Tracheophyta</taxon>
        <taxon>Spermatophyta</taxon>
        <taxon>Magnoliopsida</taxon>
        <taxon>eudicotyledons</taxon>
        <taxon>Gunneridae</taxon>
        <taxon>Pentapetalae</taxon>
        <taxon>rosids</taxon>
        <taxon>fabids</taxon>
        <taxon>Rosales</taxon>
        <taxon>Rosaceae</taxon>
        <taxon>Rosoideae</taxon>
        <taxon>Rosoideae incertae sedis</taxon>
        <taxon>Rosa</taxon>
    </lineage>
</organism>
<sequence>MNEQNNVYFRLHPILCLPIPRKLKIPVRMDQIVCTLIPAYQFRISAKMD</sequence>
<dbReference type="Proteomes" id="UP000238479">
    <property type="component" value="Chromosome 7"/>
</dbReference>